<proteinExistence type="predicted"/>
<comment type="caution">
    <text evidence="8">The sequence shown here is derived from an EMBL/GenBank/DDBJ whole genome shotgun (WGS) entry which is preliminary data.</text>
</comment>
<dbReference type="InterPro" id="IPR000719">
    <property type="entry name" value="Prot_kinase_dom"/>
</dbReference>
<keyword evidence="9" id="KW-1185">Reference proteome</keyword>
<keyword evidence="5 6" id="KW-0067">ATP-binding</keyword>
<dbReference type="OrthoDB" id="63267at2759"/>
<dbReference type="Proteomes" id="UP000601435">
    <property type="component" value="Unassembled WGS sequence"/>
</dbReference>
<dbReference type="AlphaFoldDB" id="A0A813A5Z3"/>
<dbReference type="GO" id="GO:0005524">
    <property type="term" value="F:ATP binding"/>
    <property type="evidence" value="ECO:0007669"/>
    <property type="project" value="UniProtKB-UniRule"/>
</dbReference>
<dbReference type="Gene3D" id="3.30.200.20">
    <property type="entry name" value="Phosphorylase Kinase, domain 1"/>
    <property type="match status" value="2"/>
</dbReference>
<sequence>MELQDFETVGALGEGNFGLVLLLRNKETRAEYALKGLNKQHLEEAGLNLPVPVVSRRTEAIPQKKMVITFERRDGTEKDVEFFHRPIGLECSGTEPIVVQRVRKNTAAEKALVRVNWVVRAVDGLRAPADLMSLMQARAGELAEEPKANQVVLTFTPPDQMKLVDVTFQHQPWGVMFTKSVPVRVKGCRPESYSERLGVQKGWHLVSVDGEQLPERMTEIMQLIQAVDVGGSEKQEGMLKNERNILSTLDSPFIIHLHGCYHDNKFVFFLLEVALGGELFDLYNEYDLWGRTDTAQFYVACVALGLSHIHSKHIVWRDLKLENCLVNSQGYAKLTDMGIAKMVTGKTYTVCGTADYFAPETLKQVGHNRAADWWALGVMLFIMLAGHSPFDAPEVTQIYKNIIKGFSKVQFPPAFPKEAEECVRSLCRKKPEDRLTMQRGGISNLMPLNFFDGLNWEDVKALTMKPPWIPPEPDYDKIAARKLSRPIDIQFDELSLWLSHDDVPQLPGGLSTHSLENGEEAGREHLVLQVLEPMPMPEAPRVTVVGMHSVLGSSSASPPRAGSGGIRRLRHHAADIEADVPRAGALVACLSAALELRGSPGCQVVCRESALLPVGL</sequence>
<dbReference type="PANTHER" id="PTHR24353:SF37">
    <property type="entry name" value="CAMP-DEPENDENT PROTEIN KINASE CATALYTIC SUBUNIT PRKX"/>
    <property type="match status" value="1"/>
</dbReference>
<dbReference type="SUPFAM" id="SSF56112">
    <property type="entry name" value="Protein kinase-like (PK-like)"/>
    <property type="match status" value="1"/>
</dbReference>
<feature type="binding site" evidence="6">
    <location>
        <position position="35"/>
    </location>
    <ligand>
        <name>ATP</name>
        <dbReference type="ChEBI" id="CHEBI:30616"/>
    </ligand>
</feature>
<accession>A0A813A5Z3</accession>
<evidence type="ECO:0000256" key="1">
    <source>
        <dbReference type="ARBA" id="ARBA00022527"/>
    </source>
</evidence>
<evidence type="ECO:0000259" key="7">
    <source>
        <dbReference type="PROSITE" id="PS50011"/>
    </source>
</evidence>
<evidence type="ECO:0000256" key="4">
    <source>
        <dbReference type="ARBA" id="ARBA00022777"/>
    </source>
</evidence>
<organism evidence="8 9">
    <name type="scientific">Symbiodinium necroappetens</name>
    <dbReference type="NCBI Taxonomy" id="1628268"/>
    <lineage>
        <taxon>Eukaryota</taxon>
        <taxon>Sar</taxon>
        <taxon>Alveolata</taxon>
        <taxon>Dinophyceae</taxon>
        <taxon>Suessiales</taxon>
        <taxon>Symbiodiniaceae</taxon>
        <taxon>Symbiodinium</taxon>
    </lineage>
</organism>
<dbReference type="InterPro" id="IPR011009">
    <property type="entry name" value="Kinase-like_dom_sf"/>
</dbReference>
<dbReference type="GO" id="GO:0005952">
    <property type="term" value="C:cAMP-dependent protein kinase complex"/>
    <property type="evidence" value="ECO:0007669"/>
    <property type="project" value="TreeGrafter"/>
</dbReference>
<evidence type="ECO:0000256" key="5">
    <source>
        <dbReference type="ARBA" id="ARBA00022840"/>
    </source>
</evidence>
<gene>
    <name evidence="8" type="primary">PRKG1</name>
    <name evidence="8" type="ORF">SNEC2469_LOCUS26479</name>
</gene>
<evidence type="ECO:0000313" key="9">
    <source>
        <dbReference type="Proteomes" id="UP000601435"/>
    </source>
</evidence>
<dbReference type="PROSITE" id="PS50011">
    <property type="entry name" value="PROTEIN_KINASE_DOM"/>
    <property type="match status" value="1"/>
</dbReference>
<keyword evidence="2" id="KW-0808">Transferase</keyword>
<dbReference type="SMART" id="SM00220">
    <property type="entry name" value="S_TKc"/>
    <property type="match status" value="1"/>
</dbReference>
<keyword evidence="3 6" id="KW-0547">Nucleotide-binding</keyword>
<reference evidence="8" key="1">
    <citation type="submission" date="2021-02" db="EMBL/GenBank/DDBJ databases">
        <authorList>
            <person name="Dougan E. K."/>
            <person name="Rhodes N."/>
            <person name="Thang M."/>
            <person name="Chan C."/>
        </authorList>
    </citation>
    <scope>NUCLEOTIDE SEQUENCE</scope>
</reference>
<feature type="domain" description="Protein kinase" evidence="7">
    <location>
        <begin position="6"/>
        <end position="451"/>
    </location>
</feature>
<protein>
    <submittedName>
        <fullName evidence="8">PRKG1 protein</fullName>
    </submittedName>
</protein>
<evidence type="ECO:0000313" key="8">
    <source>
        <dbReference type="EMBL" id="CAE7852200.1"/>
    </source>
</evidence>
<dbReference type="Gene3D" id="1.10.510.10">
    <property type="entry name" value="Transferase(Phosphotransferase) domain 1"/>
    <property type="match status" value="1"/>
</dbReference>
<dbReference type="InterPro" id="IPR017441">
    <property type="entry name" value="Protein_kinase_ATP_BS"/>
</dbReference>
<dbReference type="GO" id="GO:0004691">
    <property type="term" value="F:cAMP-dependent protein kinase activity"/>
    <property type="evidence" value="ECO:0007669"/>
    <property type="project" value="TreeGrafter"/>
</dbReference>
<dbReference type="EMBL" id="CAJNJA010053975">
    <property type="protein sequence ID" value="CAE7852200.1"/>
    <property type="molecule type" value="Genomic_DNA"/>
</dbReference>
<dbReference type="Pfam" id="PF00069">
    <property type="entry name" value="Pkinase"/>
    <property type="match status" value="1"/>
</dbReference>
<keyword evidence="1" id="KW-0723">Serine/threonine-protein kinase</keyword>
<dbReference type="PANTHER" id="PTHR24353">
    <property type="entry name" value="CYCLIC NUCLEOTIDE-DEPENDENT PROTEIN KINASE"/>
    <property type="match status" value="1"/>
</dbReference>
<evidence type="ECO:0000256" key="2">
    <source>
        <dbReference type="ARBA" id="ARBA00022679"/>
    </source>
</evidence>
<evidence type="ECO:0000256" key="3">
    <source>
        <dbReference type="ARBA" id="ARBA00022741"/>
    </source>
</evidence>
<dbReference type="PROSITE" id="PS00107">
    <property type="entry name" value="PROTEIN_KINASE_ATP"/>
    <property type="match status" value="1"/>
</dbReference>
<keyword evidence="4" id="KW-0418">Kinase</keyword>
<name>A0A813A5Z3_9DINO</name>
<evidence type="ECO:0000256" key="6">
    <source>
        <dbReference type="PROSITE-ProRule" id="PRU10141"/>
    </source>
</evidence>